<evidence type="ECO:0000256" key="7">
    <source>
        <dbReference type="ARBA" id="ARBA00026110"/>
    </source>
</evidence>
<proteinExistence type="inferred from homology"/>
<evidence type="ECO:0000256" key="11">
    <source>
        <dbReference type="ARBA" id="ARBA00049103"/>
    </source>
</evidence>
<evidence type="ECO:0000256" key="4">
    <source>
        <dbReference type="ARBA" id="ARBA00022833"/>
    </source>
</evidence>
<dbReference type="PROSITE" id="PS51186">
    <property type="entry name" value="GNAT"/>
    <property type="match status" value="1"/>
</dbReference>
<reference evidence="19 20" key="1">
    <citation type="submission" date="2018-06" db="EMBL/GenBank/DDBJ databases">
        <title>Extensive metabolic versatility and redundancy in microbially diverse, dynamic hydrothermal sediments.</title>
        <authorList>
            <person name="Dombrowski N."/>
            <person name="Teske A."/>
            <person name="Baker B.J."/>
        </authorList>
    </citation>
    <scope>NUCLEOTIDE SEQUENCE [LARGE SCALE GENOMIC DNA]</scope>
    <source>
        <strain evidence="18">B34_G17</strain>
        <strain evidence="17">B66_G16</strain>
    </source>
</reference>
<dbReference type="EMBL" id="QMQX01000035">
    <property type="protein sequence ID" value="RLE52791.1"/>
    <property type="molecule type" value="Genomic_DNA"/>
</dbReference>
<protein>
    <recommendedName>
        <fullName evidence="13">N-alpha-acetyltransferase</fullName>
        <ecNumber evidence="7">2.3.1.255</ecNumber>
        <ecNumber evidence="8">2.3.1.258</ecNumber>
    </recommendedName>
    <alternativeName>
        <fullName evidence="15">Amino-terminal acetyltransferase</fullName>
    </alternativeName>
    <alternativeName>
        <fullName evidence="14">N-terminal acetyltransferase</fullName>
    </alternativeName>
</protein>
<evidence type="ECO:0000256" key="12">
    <source>
        <dbReference type="ARBA" id="ARBA00051494"/>
    </source>
</evidence>
<dbReference type="EMBL" id="QMQV01000012">
    <property type="protein sequence ID" value="RLE50133.1"/>
    <property type="molecule type" value="Genomic_DNA"/>
</dbReference>
<dbReference type="PANTHER" id="PTHR23091">
    <property type="entry name" value="N-TERMINAL ACETYLTRANSFERASE"/>
    <property type="match status" value="1"/>
</dbReference>
<dbReference type="InterPro" id="IPR016181">
    <property type="entry name" value="Acyl_CoA_acyltransferase"/>
</dbReference>
<keyword evidence="5 17" id="KW-0012">Acyltransferase</keyword>
<dbReference type="EC" id="2.3.1.258" evidence="8"/>
<evidence type="ECO:0000256" key="1">
    <source>
        <dbReference type="ARBA" id="ARBA00022490"/>
    </source>
</evidence>
<gene>
    <name evidence="17" type="primary">rimI</name>
    <name evidence="17" type="ORF">DRJ31_02335</name>
    <name evidence="18" type="ORF">DRJ33_02790</name>
</gene>
<evidence type="ECO:0000256" key="3">
    <source>
        <dbReference type="ARBA" id="ARBA00022723"/>
    </source>
</evidence>
<dbReference type="CDD" id="cd04301">
    <property type="entry name" value="NAT_SF"/>
    <property type="match status" value="1"/>
</dbReference>
<evidence type="ECO:0000256" key="13">
    <source>
        <dbReference type="ARBA" id="ARBA00073228"/>
    </source>
</evidence>
<evidence type="ECO:0000256" key="10">
    <source>
        <dbReference type="ARBA" id="ARBA00048236"/>
    </source>
</evidence>
<sequence length="164" mass="18843">MQKAEFIIREFKPTDLNDVVSINRKCLPENYAPSFFLEHHYENPKIFLVAEVDGKIAGYVMCRMEFGLSNFKKMFARKGHVISLAVLDEYRRRGIGYALMKEAMKNMAESGASEVYLEVRVSNHPAISLYKKLGFKPVKVINRYYADGEDAYLMAVELKETTPT</sequence>
<dbReference type="GO" id="GO:0046872">
    <property type="term" value="F:metal ion binding"/>
    <property type="evidence" value="ECO:0007669"/>
    <property type="project" value="UniProtKB-KW"/>
</dbReference>
<evidence type="ECO:0000256" key="6">
    <source>
        <dbReference type="ARBA" id="ARBA00025786"/>
    </source>
</evidence>
<dbReference type="FunFam" id="3.40.630.30:FF:000200">
    <property type="entry name" value="N-alpha-acetyltransferase"/>
    <property type="match status" value="1"/>
</dbReference>
<evidence type="ECO:0000256" key="2">
    <source>
        <dbReference type="ARBA" id="ARBA00022679"/>
    </source>
</evidence>
<evidence type="ECO:0000259" key="16">
    <source>
        <dbReference type="PROSITE" id="PS51186"/>
    </source>
</evidence>
<dbReference type="Proteomes" id="UP000278475">
    <property type="component" value="Unassembled WGS sequence"/>
</dbReference>
<evidence type="ECO:0000313" key="20">
    <source>
        <dbReference type="Proteomes" id="UP000278475"/>
    </source>
</evidence>
<comment type="caution">
    <text evidence="17">The sequence shown here is derived from an EMBL/GenBank/DDBJ whole genome shotgun (WGS) entry which is preliminary data.</text>
</comment>
<keyword evidence="2 17" id="KW-0808">Transferase</keyword>
<evidence type="ECO:0000256" key="9">
    <source>
        <dbReference type="ARBA" id="ARBA00047491"/>
    </source>
</evidence>
<comment type="catalytic activity">
    <reaction evidence="12">
        <text>N-terminal L-methionyl-L-glutamyl-[protein] + acetyl-CoA = N-terminal N(alpha)-acetyl-L-methionyl-L-glutamyl-[protein] + CoA + H(+)</text>
        <dbReference type="Rhea" id="RHEA:50488"/>
        <dbReference type="Rhea" id="RHEA-COMP:12696"/>
        <dbReference type="Rhea" id="RHEA-COMP:12697"/>
        <dbReference type="ChEBI" id="CHEBI:15378"/>
        <dbReference type="ChEBI" id="CHEBI:57287"/>
        <dbReference type="ChEBI" id="CHEBI:57288"/>
        <dbReference type="ChEBI" id="CHEBI:133359"/>
        <dbReference type="ChEBI" id="CHEBI:133360"/>
    </reaction>
</comment>
<evidence type="ECO:0000313" key="17">
    <source>
        <dbReference type="EMBL" id="RLE50133.1"/>
    </source>
</evidence>
<keyword evidence="4" id="KW-0862">Zinc</keyword>
<dbReference type="InterPro" id="IPR006464">
    <property type="entry name" value="AcTrfase_RimI/Ard1"/>
</dbReference>
<comment type="catalytic activity">
    <reaction evidence="11">
        <text>N-terminal L-methionyl-L-leucyl-[protein] + acetyl-CoA = N-terminal N(alpha)-acetyl-L-methionyl-L-leucyl-[protein] + CoA + H(+)</text>
        <dbReference type="Rhea" id="RHEA:50520"/>
        <dbReference type="Rhea" id="RHEA-COMP:12711"/>
        <dbReference type="Rhea" id="RHEA-COMP:12712"/>
        <dbReference type="ChEBI" id="CHEBI:15378"/>
        <dbReference type="ChEBI" id="CHEBI:57287"/>
        <dbReference type="ChEBI" id="CHEBI:57288"/>
        <dbReference type="ChEBI" id="CHEBI:133377"/>
        <dbReference type="ChEBI" id="CHEBI:133378"/>
        <dbReference type="EC" id="2.3.1.258"/>
    </reaction>
</comment>
<dbReference type="Pfam" id="PF00583">
    <property type="entry name" value="Acetyltransf_1"/>
    <property type="match status" value="1"/>
</dbReference>
<dbReference type="EC" id="2.3.1.255" evidence="7"/>
<evidence type="ECO:0000256" key="14">
    <source>
        <dbReference type="ARBA" id="ARBA00076912"/>
    </source>
</evidence>
<evidence type="ECO:0000313" key="19">
    <source>
        <dbReference type="Proteomes" id="UP000272051"/>
    </source>
</evidence>
<organism evidence="17 20">
    <name type="scientific">Thermoproteota archaeon</name>
    <dbReference type="NCBI Taxonomy" id="2056631"/>
    <lineage>
        <taxon>Archaea</taxon>
        <taxon>Thermoproteota</taxon>
    </lineage>
</organism>
<dbReference type="InterPro" id="IPR000182">
    <property type="entry name" value="GNAT_dom"/>
</dbReference>
<comment type="catalytic activity">
    <reaction evidence="10">
        <text>N-terminal L-alanyl-[protein] + acetyl-CoA = N-terminal N(alpha)-acetyl-L-alanyl-[protein] + CoA + H(+)</text>
        <dbReference type="Rhea" id="RHEA:50500"/>
        <dbReference type="Rhea" id="RHEA-COMP:12701"/>
        <dbReference type="Rhea" id="RHEA-COMP:12702"/>
        <dbReference type="ChEBI" id="CHEBI:15378"/>
        <dbReference type="ChEBI" id="CHEBI:57287"/>
        <dbReference type="ChEBI" id="CHEBI:57288"/>
        <dbReference type="ChEBI" id="CHEBI:64718"/>
        <dbReference type="ChEBI" id="CHEBI:83683"/>
        <dbReference type="EC" id="2.3.1.255"/>
    </reaction>
</comment>
<name>A0A497ES02_9CREN</name>
<evidence type="ECO:0000256" key="8">
    <source>
        <dbReference type="ARBA" id="ARBA00039121"/>
    </source>
</evidence>
<dbReference type="Gene3D" id="3.40.630.30">
    <property type="match status" value="1"/>
</dbReference>
<dbReference type="InterPro" id="IPR045047">
    <property type="entry name" value="Ard1-like"/>
</dbReference>
<dbReference type="AlphaFoldDB" id="A0A497ES02"/>
<dbReference type="Proteomes" id="UP000272051">
    <property type="component" value="Unassembled WGS sequence"/>
</dbReference>
<accession>A0A497ES02</accession>
<comment type="similarity">
    <text evidence="6">Belongs to the acetyltransferase family. ARD1 subfamily.</text>
</comment>
<dbReference type="PANTHER" id="PTHR23091:SF4">
    <property type="entry name" value="N-TERMINAL AMINO-ACID N(ALPHA)-ACETYLTRANSFERASE NATA"/>
    <property type="match status" value="1"/>
</dbReference>
<evidence type="ECO:0000313" key="18">
    <source>
        <dbReference type="EMBL" id="RLE52791.1"/>
    </source>
</evidence>
<evidence type="ECO:0000256" key="5">
    <source>
        <dbReference type="ARBA" id="ARBA00023315"/>
    </source>
</evidence>
<evidence type="ECO:0000256" key="15">
    <source>
        <dbReference type="ARBA" id="ARBA00080792"/>
    </source>
</evidence>
<feature type="domain" description="N-acetyltransferase" evidence="16">
    <location>
        <begin position="6"/>
        <end position="159"/>
    </location>
</feature>
<dbReference type="NCBIfam" id="TIGR01575">
    <property type="entry name" value="rimI"/>
    <property type="match status" value="1"/>
</dbReference>
<dbReference type="GO" id="GO:0120518">
    <property type="term" value="F:protein N-terminal-methionine acetyltransferase activity"/>
    <property type="evidence" value="ECO:0007669"/>
    <property type="project" value="UniProtKB-EC"/>
</dbReference>
<keyword evidence="3" id="KW-0479">Metal-binding</keyword>
<comment type="catalytic activity">
    <reaction evidence="9">
        <text>N-terminal L-seryl-[protein] + acetyl-CoA = N-terminal N(alpha)-acetyl-L-seryl-[protein] + CoA + H(+)</text>
        <dbReference type="Rhea" id="RHEA:50504"/>
        <dbReference type="Rhea" id="RHEA-COMP:12703"/>
        <dbReference type="Rhea" id="RHEA-COMP:12704"/>
        <dbReference type="ChEBI" id="CHEBI:15378"/>
        <dbReference type="ChEBI" id="CHEBI:57287"/>
        <dbReference type="ChEBI" id="CHEBI:57288"/>
        <dbReference type="ChEBI" id="CHEBI:64738"/>
        <dbReference type="ChEBI" id="CHEBI:83690"/>
        <dbReference type="EC" id="2.3.1.255"/>
    </reaction>
</comment>
<dbReference type="GO" id="GO:0031415">
    <property type="term" value="C:NatA complex"/>
    <property type="evidence" value="ECO:0007669"/>
    <property type="project" value="InterPro"/>
</dbReference>
<keyword evidence="1" id="KW-0963">Cytoplasm</keyword>
<dbReference type="SUPFAM" id="SSF55729">
    <property type="entry name" value="Acyl-CoA N-acyltransferases (Nat)"/>
    <property type="match status" value="1"/>
</dbReference>